<gene>
    <name evidence="2" type="ORF">H8E80_01010</name>
</gene>
<evidence type="ECO:0000313" key="3">
    <source>
        <dbReference type="Proteomes" id="UP000603545"/>
    </source>
</evidence>
<proteinExistence type="predicted"/>
<name>A0A8J6T9N3_9BACT</name>
<evidence type="ECO:0000313" key="2">
    <source>
        <dbReference type="EMBL" id="MBC8198616.1"/>
    </source>
</evidence>
<dbReference type="Pfam" id="PF00656">
    <property type="entry name" value="Peptidase_C14"/>
    <property type="match status" value="1"/>
</dbReference>
<sequence>MSYNPALSARVPKDIPLDACVFVGKYDPYAAAWVFTTHRKLLEAQRPSFLSVKEVNSFEEADNCDIAIRISQPSTSSVKADIFSTETKELLISIEESGFFIFDPADKIISQIFSTLGEDTPLQKRLIQERTLRLARLETKKEESVKEIFQPDKQDSAAAIITGIQSDVDELPAAIATPQKNSYAIVIGIENYRQKLPQADFAVNDAKLVSEYLTKVMGYPEENIVLLTNDKALQSDLAKYFEKWLWNNVERDSTVFVYYSGHGSPNPRTGDAFLVPYDGDPSFIDQTGYSLKRMYEALGKLPAKEIIVALDSCFSGAGGRSVLAEGARPLVMNLHKSFAVPTNMTVLAAASGDQISSTYKEKGHGLFTYFMLKGIKNEDVVRQDGSIAVSDLFGYLKPQVERIARKQYNNEQTPQLIESKKH</sequence>
<dbReference type="GO" id="GO:0006508">
    <property type="term" value="P:proteolysis"/>
    <property type="evidence" value="ECO:0007669"/>
    <property type="project" value="InterPro"/>
</dbReference>
<dbReference type="PANTHER" id="PTHR48104">
    <property type="entry name" value="METACASPASE-4"/>
    <property type="match status" value="1"/>
</dbReference>
<feature type="domain" description="Peptidase C14 caspase" evidence="1">
    <location>
        <begin position="183"/>
        <end position="417"/>
    </location>
</feature>
<dbReference type="GO" id="GO:0004197">
    <property type="term" value="F:cysteine-type endopeptidase activity"/>
    <property type="evidence" value="ECO:0007669"/>
    <property type="project" value="InterPro"/>
</dbReference>
<dbReference type="Proteomes" id="UP000603545">
    <property type="component" value="Unassembled WGS sequence"/>
</dbReference>
<protein>
    <submittedName>
        <fullName evidence="2">Caspase family protein</fullName>
    </submittedName>
</protein>
<organism evidence="2 3">
    <name type="scientific">Candidatus Desulfaltia bathyphila</name>
    <dbReference type="NCBI Taxonomy" id="2841697"/>
    <lineage>
        <taxon>Bacteria</taxon>
        <taxon>Pseudomonadati</taxon>
        <taxon>Thermodesulfobacteriota</taxon>
        <taxon>Desulfobacteria</taxon>
        <taxon>Desulfobacterales</taxon>
        <taxon>Desulfobacterales incertae sedis</taxon>
        <taxon>Candidatus Desulfaltia</taxon>
    </lineage>
</organism>
<evidence type="ECO:0000259" key="1">
    <source>
        <dbReference type="Pfam" id="PF00656"/>
    </source>
</evidence>
<dbReference type="PANTHER" id="PTHR48104:SF30">
    <property type="entry name" value="METACASPASE-1"/>
    <property type="match status" value="1"/>
</dbReference>
<dbReference type="InterPro" id="IPR011600">
    <property type="entry name" value="Pept_C14_caspase"/>
</dbReference>
<dbReference type="EMBL" id="JACNLL010000015">
    <property type="protein sequence ID" value="MBC8198616.1"/>
    <property type="molecule type" value="Genomic_DNA"/>
</dbReference>
<dbReference type="InterPro" id="IPR050452">
    <property type="entry name" value="Metacaspase"/>
</dbReference>
<accession>A0A8J6T9N3</accession>
<comment type="caution">
    <text evidence="2">The sequence shown here is derived from an EMBL/GenBank/DDBJ whole genome shotgun (WGS) entry which is preliminary data.</text>
</comment>
<dbReference type="SUPFAM" id="SSF52129">
    <property type="entry name" value="Caspase-like"/>
    <property type="match status" value="1"/>
</dbReference>
<dbReference type="Gene3D" id="3.40.50.1460">
    <property type="match status" value="1"/>
</dbReference>
<dbReference type="AlphaFoldDB" id="A0A8J6T9N3"/>
<dbReference type="GO" id="GO:0005737">
    <property type="term" value="C:cytoplasm"/>
    <property type="evidence" value="ECO:0007669"/>
    <property type="project" value="TreeGrafter"/>
</dbReference>
<reference evidence="2 3" key="1">
    <citation type="submission" date="2020-08" db="EMBL/GenBank/DDBJ databases">
        <title>Bridging the membrane lipid divide: bacteria of the FCB group superphylum have the potential to synthesize archaeal ether lipids.</title>
        <authorList>
            <person name="Villanueva L."/>
            <person name="Von Meijenfeldt F.A.B."/>
            <person name="Westbye A.B."/>
            <person name="Yadav S."/>
            <person name="Hopmans E.C."/>
            <person name="Dutilh B.E."/>
            <person name="Sinninghe Damste J.S."/>
        </authorList>
    </citation>
    <scope>NUCLEOTIDE SEQUENCE [LARGE SCALE GENOMIC DNA]</scope>
    <source>
        <strain evidence="2">NIOZ-UU82</strain>
    </source>
</reference>
<dbReference type="InterPro" id="IPR029030">
    <property type="entry name" value="Caspase-like_dom_sf"/>
</dbReference>